<dbReference type="AlphaFoldDB" id="G2JB21"/>
<dbReference type="eggNOG" id="COG3786">
    <property type="taxonomic scope" value="Bacteria"/>
</dbReference>
<evidence type="ECO:0000313" key="2">
    <source>
        <dbReference type="EMBL" id="CCD29973.1"/>
    </source>
</evidence>
<evidence type="ECO:0000313" key="3">
    <source>
        <dbReference type="Proteomes" id="UP000054051"/>
    </source>
</evidence>
<reference evidence="2 3" key="1">
    <citation type="submission" date="2011-08" db="EMBL/GenBank/DDBJ databases">
        <title>The genome of the obligate endobacterium of an arbuscular mycorrhizal fungus reveals an interphylum network of nutritional interactions.</title>
        <authorList>
            <person name="Ghignone S."/>
            <person name="Salvioli A."/>
            <person name="Anca I."/>
            <person name="Lumini E."/>
            <person name="Ortu G."/>
            <person name="Petiti L."/>
            <person name="Cruveiller S."/>
            <person name="Bianciotto V."/>
            <person name="Piffanelli P."/>
            <person name="Lanfranco L."/>
            <person name="Bonfante P."/>
        </authorList>
    </citation>
    <scope>NUCLEOTIDE SEQUENCE [LARGE SCALE GENOMIC DNA]</scope>
    <source>
        <strain evidence="2 3">BEG34</strain>
    </source>
</reference>
<sequence>MLVTPHWNAVNGTLRRYQRENAADVWQPIGGSFPVVIGAKGMAWGAGFQRGQNPKLKMEGDKRTPAGIYAVSPAFGFEPDFGQNLKMPYVALAATHVCVDDPASNDYNQLVDRAQIQHPDWKSGERMREIPQYRLGSVIQYNTESPDKKAGSCMFMHVWKTPETGTAGCIAMEEAKVKETLHWLDASLKPVIAMFPEKAYRDLQYSWKLPKE</sequence>
<gene>
    <name evidence="2" type="ORF">CAGGBEG34_340019</name>
</gene>
<feature type="domain" description="L,D-TPase catalytic" evidence="1">
    <location>
        <begin position="31"/>
        <end position="191"/>
    </location>
</feature>
<dbReference type="InterPro" id="IPR005490">
    <property type="entry name" value="LD_TPept_cat_dom"/>
</dbReference>
<accession>G2JB21</accession>
<dbReference type="GO" id="GO:0016740">
    <property type="term" value="F:transferase activity"/>
    <property type="evidence" value="ECO:0007669"/>
    <property type="project" value="InterPro"/>
</dbReference>
<dbReference type="Proteomes" id="UP000054051">
    <property type="component" value="Unassembled WGS sequence"/>
</dbReference>
<dbReference type="EMBL" id="CAFB01000052">
    <property type="protein sequence ID" value="CCD29973.1"/>
    <property type="molecule type" value="Genomic_DNA"/>
</dbReference>
<dbReference type="PANTHER" id="PTHR38589:SF1">
    <property type="entry name" value="BLR0621 PROTEIN"/>
    <property type="match status" value="1"/>
</dbReference>
<dbReference type="PANTHER" id="PTHR38589">
    <property type="entry name" value="BLR0621 PROTEIN"/>
    <property type="match status" value="1"/>
</dbReference>
<protein>
    <recommendedName>
        <fullName evidence="1">L,D-TPase catalytic domain-containing protein</fullName>
    </recommendedName>
</protein>
<evidence type="ECO:0000259" key="1">
    <source>
        <dbReference type="Pfam" id="PF03734"/>
    </source>
</evidence>
<dbReference type="STRING" id="1070319.CAGGBEG34_340019"/>
<proteinExistence type="predicted"/>
<organism evidence="2 3">
    <name type="scientific">Candidatus Glomeribacter gigasporarum BEG34</name>
    <dbReference type="NCBI Taxonomy" id="1070319"/>
    <lineage>
        <taxon>Bacteria</taxon>
        <taxon>Pseudomonadati</taxon>
        <taxon>Pseudomonadota</taxon>
        <taxon>Betaproteobacteria</taxon>
        <taxon>Burkholderiales</taxon>
        <taxon>Burkholderiaceae</taxon>
        <taxon>Candidatus Glomeribacter</taxon>
    </lineage>
</organism>
<keyword evidence="3" id="KW-1185">Reference proteome</keyword>
<name>G2JB21_9BURK</name>
<dbReference type="Pfam" id="PF03734">
    <property type="entry name" value="YkuD"/>
    <property type="match status" value="1"/>
</dbReference>
<comment type="caution">
    <text evidence="2">The sequence shown here is derived from an EMBL/GenBank/DDBJ whole genome shotgun (WGS) entry which is preliminary data.</text>
</comment>